<name>A0A0E9T157_ANGAN</name>
<dbReference type="AlphaFoldDB" id="A0A0E9T157"/>
<dbReference type="EMBL" id="GBXM01062104">
    <property type="protein sequence ID" value="JAH46473.1"/>
    <property type="molecule type" value="Transcribed_RNA"/>
</dbReference>
<evidence type="ECO:0000313" key="1">
    <source>
        <dbReference type="EMBL" id="JAH46473.1"/>
    </source>
</evidence>
<dbReference type="EMBL" id="GBXM01099067">
    <property type="protein sequence ID" value="JAH09510.1"/>
    <property type="molecule type" value="Transcribed_RNA"/>
</dbReference>
<sequence length="20" mass="2376">MPCSAYFVSCYICLFLREDD</sequence>
<accession>A0A0E9T157</accession>
<reference evidence="1" key="2">
    <citation type="journal article" date="2015" name="Fish Shellfish Immunol.">
        <title>Early steps in the European eel (Anguilla anguilla)-Vibrio vulnificus interaction in the gills: Role of the RtxA13 toxin.</title>
        <authorList>
            <person name="Callol A."/>
            <person name="Pajuelo D."/>
            <person name="Ebbesson L."/>
            <person name="Teles M."/>
            <person name="MacKenzie S."/>
            <person name="Amaro C."/>
        </authorList>
    </citation>
    <scope>NUCLEOTIDE SEQUENCE</scope>
</reference>
<proteinExistence type="predicted"/>
<protein>
    <submittedName>
        <fullName evidence="1">Uncharacterized protein</fullName>
    </submittedName>
</protein>
<reference evidence="1" key="1">
    <citation type="submission" date="2014-11" db="EMBL/GenBank/DDBJ databases">
        <authorList>
            <person name="Amaro Gonzalez C."/>
        </authorList>
    </citation>
    <scope>NUCLEOTIDE SEQUENCE</scope>
</reference>
<organism evidence="1">
    <name type="scientific">Anguilla anguilla</name>
    <name type="common">European freshwater eel</name>
    <name type="synonym">Muraena anguilla</name>
    <dbReference type="NCBI Taxonomy" id="7936"/>
    <lineage>
        <taxon>Eukaryota</taxon>
        <taxon>Metazoa</taxon>
        <taxon>Chordata</taxon>
        <taxon>Craniata</taxon>
        <taxon>Vertebrata</taxon>
        <taxon>Euteleostomi</taxon>
        <taxon>Actinopterygii</taxon>
        <taxon>Neopterygii</taxon>
        <taxon>Teleostei</taxon>
        <taxon>Anguilliformes</taxon>
        <taxon>Anguillidae</taxon>
        <taxon>Anguilla</taxon>
    </lineage>
</organism>